<protein>
    <submittedName>
        <fullName evidence="2">Uncharacterized protein</fullName>
    </submittedName>
</protein>
<accession>A0A915I7U3</accession>
<reference evidence="2" key="1">
    <citation type="submission" date="2022-11" db="UniProtKB">
        <authorList>
            <consortium name="WormBaseParasite"/>
        </authorList>
    </citation>
    <scope>IDENTIFICATION</scope>
</reference>
<evidence type="ECO:0000313" key="2">
    <source>
        <dbReference type="WBParaSite" id="nRc.2.0.1.t09832-RA"/>
    </source>
</evidence>
<proteinExistence type="predicted"/>
<dbReference type="WBParaSite" id="nRc.2.0.1.t09832-RA">
    <property type="protein sequence ID" value="nRc.2.0.1.t09832-RA"/>
    <property type="gene ID" value="nRc.2.0.1.g09832"/>
</dbReference>
<evidence type="ECO:0000313" key="1">
    <source>
        <dbReference type="Proteomes" id="UP000887565"/>
    </source>
</evidence>
<dbReference type="AlphaFoldDB" id="A0A915I7U3"/>
<sequence>MVSPSTSASIPHLILQPLNQQPSPYGIPSQKCHCQYHQWHTPLIVCQQHAQKHQASTKPTNHCCQAQTAQCLATTHFPCIRMFEGGTHHLAHIKFLWLFDNESIVPGILKNFKFTVSMQAISNASSYSRYIQLMFPNGTMFVSKTFPATPEDWTMFSPLANGEHNIKISFDGADDWAGIYALL</sequence>
<keyword evidence="1" id="KW-1185">Reference proteome</keyword>
<dbReference type="Proteomes" id="UP000887565">
    <property type="component" value="Unplaced"/>
</dbReference>
<organism evidence="1 2">
    <name type="scientific">Romanomermis culicivorax</name>
    <name type="common">Nematode worm</name>
    <dbReference type="NCBI Taxonomy" id="13658"/>
    <lineage>
        <taxon>Eukaryota</taxon>
        <taxon>Metazoa</taxon>
        <taxon>Ecdysozoa</taxon>
        <taxon>Nematoda</taxon>
        <taxon>Enoplea</taxon>
        <taxon>Dorylaimia</taxon>
        <taxon>Mermithida</taxon>
        <taxon>Mermithoidea</taxon>
        <taxon>Mermithidae</taxon>
        <taxon>Romanomermis</taxon>
    </lineage>
</organism>
<name>A0A915I7U3_ROMCU</name>